<evidence type="ECO:0000256" key="6">
    <source>
        <dbReference type="PROSITE-ProRule" id="PRU00339"/>
    </source>
</evidence>
<evidence type="ECO:0000256" key="7">
    <source>
        <dbReference type="SAM" id="MobiDB-lite"/>
    </source>
</evidence>
<keyword evidence="9" id="KW-1185">Reference proteome</keyword>
<feature type="repeat" description="TPR" evidence="6">
    <location>
        <begin position="619"/>
        <end position="652"/>
    </location>
</feature>
<evidence type="ECO:0000256" key="4">
    <source>
        <dbReference type="ARBA" id="ARBA00022803"/>
    </source>
</evidence>
<evidence type="ECO:0000313" key="9">
    <source>
        <dbReference type="Proteomes" id="UP000662185"/>
    </source>
</evidence>
<evidence type="ECO:0000256" key="2">
    <source>
        <dbReference type="ARBA" id="ARBA00022490"/>
    </source>
</evidence>
<dbReference type="Pfam" id="PF13424">
    <property type="entry name" value="TPR_12"/>
    <property type="match status" value="2"/>
</dbReference>
<dbReference type="Proteomes" id="UP000662185">
    <property type="component" value="Unassembled WGS sequence"/>
</dbReference>
<keyword evidence="4 6" id="KW-0802">TPR repeat</keyword>
<dbReference type="InterPro" id="IPR027417">
    <property type="entry name" value="P-loop_NTPase"/>
</dbReference>
<gene>
    <name evidence="8" type="ORF">H6G06_14915</name>
</gene>
<dbReference type="SUPFAM" id="SSF48452">
    <property type="entry name" value="TPR-like"/>
    <property type="match status" value="2"/>
</dbReference>
<dbReference type="Gene3D" id="3.40.50.300">
    <property type="entry name" value="P-loop containing nucleotide triphosphate hydrolases"/>
    <property type="match status" value="1"/>
</dbReference>
<keyword evidence="3" id="KW-0677">Repeat</keyword>
<dbReference type="PROSITE" id="PS50005">
    <property type="entry name" value="TPR"/>
    <property type="match status" value="1"/>
</dbReference>
<accession>A0A926WIJ5</accession>
<dbReference type="AlphaFoldDB" id="A0A926WIJ5"/>
<comment type="subcellular location">
    <subcellularLocation>
        <location evidence="1">Cytoplasm</location>
    </subcellularLocation>
</comment>
<proteinExistence type="inferred from homology"/>
<feature type="region of interest" description="Disordered" evidence="7">
    <location>
        <begin position="657"/>
        <end position="676"/>
    </location>
</feature>
<evidence type="ECO:0000256" key="5">
    <source>
        <dbReference type="ARBA" id="ARBA00038253"/>
    </source>
</evidence>
<evidence type="ECO:0000313" key="8">
    <source>
        <dbReference type="EMBL" id="MBD2294737.1"/>
    </source>
</evidence>
<dbReference type="RefSeq" id="WP_190561448.1">
    <property type="nucleotide sequence ID" value="NZ_JACJQU010000008.1"/>
</dbReference>
<evidence type="ECO:0000256" key="3">
    <source>
        <dbReference type="ARBA" id="ARBA00022737"/>
    </source>
</evidence>
<dbReference type="InterPro" id="IPR011990">
    <property type="entry name" value="TPR-like_helical_dom_sf"/>
</dbReference>
<protein>
    <submittedName>
        <fullName evidence="8">Tetratricopeptide repeat protein</fullName>
    </submittedName>
</protein>
<comment type="caution">
    <text evidence="8">The sequence shown here is derived from an EMBL/GenBank/DDBJ whole genome shotgun (WGS) entry which is preliminary data.</text>
</comment>
<dbReference type="PANTHER" id="PTHR46630">
    <property type="entry name" value="TETRATRICOPEPTIDE REPEAT PROTEIN 29"/>
    <property type="match status" value="1"/>
</dbReference>
<reference evidence="9" key="1">
    <citation type="journal article" date="2020" name="ISME J.">
        <title>Comparative genomics reveals insights into cyanobacterial evolution and habitat adaptation.</title>
        <authorList>
            <person name="Chen M.Y."/>
            <person name="Teng W.K."/>
            <person name="Zhao L."/>
            <person name="Hu C.X."/>
            <person name="Zhou Y.K."/>
            <person name="Han B.P."/>
            <person name="Song L.R."/>
            <person name="Shu W.S."/>
        </authorList>
    </citation>
    <scope>NUCLEOTIDE SEQUENCE [LARGE SCALE GENOMIC DNA]</scope>
    <source>
        <strain evidence="9">FACHB-251</strain>
    </source>
</reference>
<name>A0A926WIJ5_9NOST</name>
<dbReference type="PROSITE" id="PS50293">
    <property type="entry name" value="TPR_REGION"/>
    <property type="match status" value="1"/>
</dbReference>
<comment type="similarity">
    <text evidence="5">Belongs to the Rap family.</text>
</comment>
<dbReference type="Gene3D" id="1.25.40.10">
    <property type="entry name" value="Tetratricopeptide repeat domain"/>
    <property type="match status" value="2"/>
</dbReference>
<sequence>MTQTAITDINTLISERHKIIVIQAAGGVGKTTLAKQYLYKNFDLVLPLEMAKDTENITAVESEIETWLKQYFQEEPGRDFKTTLNRLKQQLQTRKVGVLIDNLEPALDKQGRFIEKHNLYVELLRVLGDENVQSLTLITSRERLCDDRIDRSIYHYPLAVLDVTAWSEFFTTRKIKIDTPSLEAMHKIYGGNAKAMDILLGVIRTDYDGDMSAYWQENCTLVETELKNLVESQFNRLQTLDIDAYKLLCRLGCFRYQDVPRVSIDALLALLWDISEDKRRDVIKSLRNEFEKGEYWLHPVVREQAIERLKASGEWEEVNRKAAEFWTESVNTVRTIEDAKKAFEAYYHYLDINDFEKCVAVIIQRRDEPWKKDVHKRLTLPPSLAGSFSRFGLLERMIFSIRKIVCYIPQGYLLIQLNNTLGDLYWRIGYIHEAIKSYQDSQAIAIKFNVENLDYLEIDSLYNIGRCKVELGEIAEAIELLEKAHASSEYSKWHVRSVSILFNLAFLYSCLGFQEKATYLAEKIYHEIPSTPLGIKSTGYRSLFLGLTYINLSNFNQALEILISALSYAEKINFIQMKGKTLVGLAQIHREQDNFEKSLDQHSESIEILDKIGAKCDLAEAYYQLGLTYQKMGETEKSNTNFNEAIQLYQEMEAPKQVEKAKKAKRGNIDSQNVRV</sequence>
<dbReference type="SMART" id="SM00028">
    <property type="entry name" value="TPR"/>
    <property type="match status" value="5"/>
</dbReference>
<keyword evidence="2" id="KW-0963">Cytoplasm</keyword>
<dbReference type="InterPro" id="IPR051476">
    <property type="entry name" value="Bac_ResReg_Asp_Phosphatase"/>
</dbReference>
<dbReference type="GO" id="GO:0005737">
    <property type="term" value="C:cytoplasm"/>
    <property type="evidence" value="ECO:0007669"/>
    <property type="project" value="UniProtKB-SubCell"/>
</dbReference>
<dbReference type="EMBL" id="JACJQU010000008">
    <property type="protein sequence ID" value="MBD2294737.1"/>
    <property type="molecule type" value="Genomic_DNA"/>
</dbReference>
<organism evidence="8 9">
    <name type="scientific">Anabaena sphaerica FACHB-251</name>
    <dbReference type="NCBI Taxonomy" id="2692883"/>
    <lineage>
        <taxon>Bacteria</taxon>
        <taxon>Bacillati</taxon>
        <taxon>Cyanobacteriota</taxon>
        <taxon>Cyanophyceae</taxon>
        <taxon>Nostocales</taxon>
        <taxon>Nostocaceae</taxon>
        <taxon>Anabaena</taxon>
    </lineage>
</organism>
<dbReference type="InterPro" id="IPR019734">
    <property type="entry name" value="TPR_rpt"/>
</dbReference>
<dbReference type="SUPFAM" id="SSF52540">
    <property type="entry name" value="P-loop containing nucleoside triphosphate hydrolases"/>
    <property type="match status" value="1"/>
</dbReference>
<dbReference type="PANTHER" id="PTHR46630:SF1">
    <property type="entry name" value="TETRATRICOPEPTIDE REPEAT PROTEIN 29"/>
    <property type="match status" value="1"/>
</dbReference>
<evidence type="ECO:0000256" key="1">
    <source>
        <dbReference type="ARBA" id="ARBA00004496"/>
    </source>
</evidence>